<evidence type="ECO:0000256" key="1">
    <source>
        <dbReference type="SAM" id="MobiDB-lite"/>
    </source>
</evidence>
<protein>
    <submittedName>
        <fullName evidence="2">Uncharacterized protein</fullName>
    </submittedName>
</protein>
<evidence type="ECO:0000313" key="3">
    <source>
        <dbReference type="Proteomes" id="UP000002316"/>
    </source>
</evidence>
<proteinExistence type="predicted"/>
<gene>
    <name evidence="2" type="ORF">TbgDal_IV3780</name>
</gene>
<accession>C9ZN25</accession>
<dbReference type="RefSeq" id="XP_011772967.1">
    <property type="nucleotide sequence ID" value="XM_011774665.1"/>
</dbReference>
<feature type="region of interest" description="Disordered" evidence="1">
    <location>
        <begin position="1"/>
        <end position="23"/>
    </location>
</feature>
<dbReference type="EMBL" id="FN554967">
    <property type="protein sequence ID" value="CBH10679.1"/>
    <property type="molecule type" value="Genomic_DNA"/>
</dbReference>
<organism evidence="2 3">
    <name type="scientific">Trypanosoma brucei gambiense (strain MHOM/CI/86/DAL972)</name>
    <dbReference type="NCBI Taxonomy" id="679716"/>
    <lineage>
        <taxon>Eukaryota</taxon>
        <taxon>Discoba</taxon>
        <taxon>Euglenozoa</taxon>
        <taxon>Kinetoplastea</taxon>
        <taxon>Metakinetoplastina</taxon>
        <taxon>Trypanosomatida</taxon>
        <taxon>Trypanosomatidae</taxon>
        <taxon>Trypanosoma</taxon>
    </lineage>
</organism>
<name>C9ZN25_TRYB9</name>
<dbReference type="GeneID" id="23859815"/>
<dbReference type="Proteomes" id="UP000002316">
    <property type="component" value="Chromosome 4"/>
</dbReference>
<sequence length="123" mass="13897">MRSTLLSPSKASKHKPKHDGSGGVELRERIFFITHPQPMRSSICTVARDLPEPFINITDERVTLGFSSILPGSWSLIPQRNCHDTKRPLQFCISDSHTHRTCKALLAITQSVKRLFVELCDDL</sequence>
<dbReference type="AlphaFoldDB" id="C9ZN25"/>
<reference evidence="3" key="1">
    <citation type="journal article" date="2010" name="PLoS Negl. Trop. Dis.">
        <title>The genome sequence of Trypanosoma brucei gambiense, causative agent of chronic human african trypanosomiasis.</title>
        <authorList>
            <person name="Jackson A.P."/>
            <person name="Sanders M."/>
            <person name="Berry A."/>
            <person name="McQuillan J."/>
            <person name="Aslett M.A."/>
            <person name="Quail M.A."/>
            <person name="Chukualim B."/>
            <person name="Capewell P."/>
            <person name="MacLeod A."/>
            <person name="Melville S.E."/>
            <person name="Gibson W."/>
            <person name="Barry J.D."/>
            <person name="Berriman M."/>
            <person name="Hertz-Fowler C."/>
        </authorList>
    </citation>
    <scope>NUCLEOTIDE SEQUENCE [LARGE SCALE GENOMIC DNA]</scope>
    <source>
        <strain evidence="3">MHOM/CI/86/DAL972</strain>
    </source>
</reference>
<dbReference type="KEGG" id="tbg:TbgDal_IV3780"/>
<evidence type="ECO:0000313" key="2">
    <source>
        <dbReference type="EMBL" id="CBH10679.1"/>
    </source>
</evidence>